<reference evidence="2 3" key="1">
    <citation type="journal article" date="2010" name="Microbiology">
        <title>The endolysins of bacteriophages CMP1 and CN77 are specific for the lysis of Clavibacter michiganensis strains.</title>
        <authorList>
            <person name="Wittmann J."/>
            <person name="Eichenlaub R."/>
            <person name="Dreiseikelmann B."/>
        </authorList>
    </citation>
    <scope>NUCLEOTIDE SEQUENCE [LARGE SCALE GENOMIC DNA]</scope>
</reference>
<feature type="transmembrane region" description="Helical" evidence="1">
    <location>
        <begin position="109"/>
        <end position="127"/>
    </location>
</feature>
<protein>
    <recommendedName>
        <fullName evidence="4">Holin</fullName>
    </recommendedName>
</protein>
<evidence type="ECO:0008006" key="4">
    <source>
        <dbReference type="Google" id="ProtNLM"/>
    </source>
</evidence>
<organism evidence="2 3">
    <name type="scientific">Clavibacter phage CMP1</name>
    <dbReference type="NCBI Taxonomy" id="686439"/>
    <lineage>
        <taxon>Viruses</taxon>
        <taxon>Duplodnaviria</taxon>
        <taxon>Heunggongvirae</taxon>
        <taxon>Uroviricota</taxon>
        <taxon>Caudoviricetes</taxon>
        <taxon>Cimpunavirus</taxon>
        <taxon>Cimpunavirus CMP1</taxon>
    </lineage>
</organism>
<dbReference type="KEGG" id="vg:8684225"/>
<proteinExistence type="predicted"/>
<keyword evidence="1" id="KW-0812">Transmembrane</keyword>
<dbReference type="RefSeq" id="YP_003359130.1">
    <property type="nucleotide sequence ID" value="NC_013698.1"/>
</dbReference>
<dbReference type="EMBL" id="GQ241246">
    <property type="protein sequence ID" value="ACY35935.1"/>
    <property type="molecule type" value="Genomic_DNA"/>
</dbReference>
<dbReference type="Proteomes" id="UP000002628">
    <property type="component" value="Segment"/>
</dbReference>
<dbReference type="GeneID" id="8684225"/>
<gene>
    <name evidence="2" type="ORF">CMP1-39</name>
</gene>
<feature type="transmembrane region" description="Helical" evidence="1">
    <location>
        <begin position="37"/>
        <end position="65"/>
    </location>
</feature>
<dbReference type="Pfam" id="PF23778">
    <property type="entry name" value="Phage_holin_2"/>
    <property type="match status" value="1"/>
</dbReference>
<evidence type="ECO:0000313" key="3">
    <source>
        <dbReference type="Proteomes" id="UP000002628"/>
    </source>
</evidence>
<evidence type="ECO:0000256" key="1">
    <source>
        <dbReference type="SAM" id="Phobius"/>
    </source>
</evidence>
<dbReference type="InterPro" id="IPR056964">
    <property type="entry name" value="Phage_holin"/>
</dbReference>
<keyword evidence="1" id="KW-0472">Membrane</keyword>
<sequence length="156" mass="17932">MLDSTRHSLTILARALRAEIAPERQPLFNPYPSEEGIAAWTVALTIISGLAFLGGLMFALSYGLFFNWRKNSVGRALFWFIVSLDSVLLVVFLARFLGAGYWGRYQITFLVYTAVAATVFRLVFTLWQNWEKKPEPLILEPRSKYERLLPKKPKHH</sequence>
<accession>D0U223</accession>
<keyword evidence="3" id="KW-1185">Reference proteome</keyword>
<keyword evidence="1" id="KW-1133">Transmembrane helix</keyword>
<evidence type="ECO:0000313" key="2">
    <source>
        <dbReference type="EMBL" id="ACY35935.1"/>
    </source>
</evidence>
<feature type="transmembrane region" description="Helical" evidence="1">
    <location>
        <begin position="77"/>
        <end position="97"/>
    </location>
</feature>
<name>D0U223_9CAUD</name>